<dbReference type="GO" id="GO:0003700">
    <property type="term" value="F:DNA-binding transcription factor activity"/>
    <property type="evidence" value="ECO:0007669"/>
    <property type="project" value="InterPro"/>
</dbReference>
<protein>
    <recommendedName>
        <fullName evidence="7">BZIP domain-containing protein</fullName>
    </recommendedName>
</protein>
<dbReference type="PANTHER" id="PTHR46408">
    <property type="entry name" value="BASIC LEUCINE ZIPPER 63"/>
    <property type="match status" value="1"/>
</dbReference>
<feature type="region of interest" description="Disordered" evidence="6">
    <location>
        <begin position="239"/>
        <end position="263"/>
    </location>
</feature>
<keyword evidence="3" id="KW-0804">Transcription</keyword>
<feature type="region of interest" description="Disordered" evidence="6">
    <location>
        <begin position="65"/>
        <end position="108"/>
    </location>
</feature>
<evidence type="ECO:0000256" key="1">
    <source>
        <dbReference type="ARBA" id="ARBA00023015"/>
    </source>
</evidence>
<feature type="compositionally biased region" description="Polar residues" evidence="6">
    <location>
        <begin position="65"/>
        <end position="75"/>
    </location>
</feature>
<feature type="region of interest" description="Disordered" evidence="6">
    <location>
        <begin position="1"/>
        <end position="21"/>
    </location>
</feature>
<keyword evidence="5" id="KW-0175">Coiled coil</keyword>
<comment type="caution">
    <text evidence="8">The sequence shown here is derived from an EMBL/GenBank/DDBJ whole genome shotgun (WGS) entry which is preliminary data.</text>
</comment>
<evidence type="ECO:0000259" key="7">
    <source>
        <dbReference type="PROSITE" id="PS50217"/>
    </source>
</evidence>
<evidence type="ECO:0000313" key="9">
    <source>
        <dbReference type="Proteomes" id="UP000822688"/>
    </source>
</evidence>
<feature type="coiled-coil region" evidence="5">
    <location>
        <begin position="310"/>
        <end position="365"/>
    </location>
</feature>
<dbReference type="AlphaFoldDB" id="A0A8T0IU07"/>
<dbReference type="SUPFAM" id="SSF57959">
    <property type="entry name" value="Leucine zipper domain"/>
    <property type="match status" value="1"/>
</dbReference>
<dbReference type="GO" id="GO:0003677">
    <property type="term" value="F:DNA binding"/>
    <property type="evidence" value="ECO:0007669"/>
    <property type="project" value="UniProtKB-KW"/>
</dbReference>
<feature type="region of interest" description="Disordered" evidence="6">
    <location>
        <begin position="398"/>
        <end position="513"/>
    </location>
</feature>
<reference evidence="8" key="1">
    <citation type="submission" date="2020-06" db="EMBL/GenBank/DDBJ databases">
        <title>WGS assembly of Ceratodon purpureus strain R40.</title>
        <authorList>
            <person name="Carey S.B."/>
            <person name="Jenkins J."/>
            <person name="Shu S."/>
            <person name="Lovell J.T."/>
            <person name="Sreedasyam A."/>
            <person name="Maumus F."/>
            <person name="Tiley G.P."/>
            <person name="Fernandez-Pozo N."/>
            <person name="Barry K."/>
            <person name="Chen C."/>
            <person name="Wang M."/>
            <person name="Lipzen A."/>
            <person name="Daum C."/>
            <person name="Saski C.A."/>
            <person name="Payton A.C."/>
            <person name="Mcbreen J.C."/>
            <person name="Conrad R.E."/>
            <person name="Kollar L.M."/>
            <person name="Olsson S."/>
            <person name="Huttunen S."/>
            <person name="Landis J.B."/>
            <person name="Wickett N.J."/>
            <person name="Johnson M.G."/>
            <person name="Rensing S.A."/>
            <person name="Grimwood J."/>
            <person name="Schmutz J."/>
            <person name="Mcdaniel S.F."/>
        </authorList>
    </citation>
    <scope>NUCLEOTIDE SEQUENCE</scope>
    <source>
        <strain evidence="8">R40</strain>
    </source>
</reference>
<proteinExistence type="predicted"/>
<dbReference type="Gene3D" id="1.20.5.170">
    <property type="match status" value="1"/>
</dbReference>
<accession>A0A8T0IU07</accession>
<gene>
    <name evidence="8" type="ORF">KC19_2G092800</name>
</gene>
<feature type="domain" description="BZIP" evidence="7">
    <location>
        <begin position="285"/>
        <end position="348"/>
    </location>
</feature>
<organism evidence="8 9">
    <name type="scientific">Ceratodon purpureus</name>
    <name type="common">Fire moss</name>
    <name type="synonym">Dicranum purpureum</name>
    <dbReference type="NCBI Taxonomy" id="3225"/>
    <lineage>
        <taxon>Eukaryota</taxon>
        <taxon>Viridiplantae</taxon>
        <taxon>Streptophyta</taxon>
        <taxon>Embryophyta</taxon>
        <taxon>Bryophyta</taxon>
        <taxon>Bryophytina</taxon>
        <taxon>Bryopsida</taxon>
        <taxon>Dicranidae</taxon>
        <taxon>Pseudoditrichales</taxon>
        <taxon>Ditrichaceae</taxon>
        <taxon>Ceratodon</taxon>
    </lineage>
</organism>
<dbReference type="PANTHER" id="PTHR46408:SF10">
    <property type="entry name" value="BASIC LEUCINE ZIPPER 63"/>
    <property type="match status" value="1"/>
</dbReference>
<evidence type="ECO:0000256" key="6">
    <source>
        <dbReference type="SAM" id="MobiDB-lite"/>
    </source>
</evidence>
<dbReference type="SMART" id="SM00338">
    <property type="entry name" value="BRLZ"/>
    <property type="match status" value="1"/>
</dbReference>
<feature type="compositionally biased region" description="Low complexity" evidence="6">
    <location>
        <begin position="494"/>
        <end position="507"/>
    </location>
</feature>
<name>A0A8T0IU07_CERPU</name>
<dbReference type="EMBL" id="CM026422">
    <property type="protein sequence ID" value="KAG0586469.1"/>
    <property type="molecule type" value="Genomic_DNA"/>
</dbReference>
<dbReference type="Proteomes" id="UP000822688">
    <property type="component" value="Chromosome 2"/>
</dbReference>
<evidence type="ECO:0000256" key="3">
    <source>
        <dbReference type="ARBA" id="ARBA00023163"/>
    </source>
</evidence>
<dbReference type="PROSITE" id="PS50217">
    <property type="entry name" value="BZIP"/>
    <property type="match status" value="1"/>
</dbReference>
<keyword evidence="9" id="KW-1185">Reference proteome</keyword>
<keyword evidence="1" id="KW-0805">Transcription regulation</keyword>
<feature type="compositionally biased region" description="Polar residues" evidence="6">
    <location>
        <begin position="421"/>
        <end position="430"/>
    </location>
</feature>
<keyword evidence="4" id="KW-0539">Nucleus</keyword>
<feature type="region of interest" description="Disordered" evidence="6">
    <location>
        <begin position="288"/>
        <end position="307"/>
    </location>
</feature>
<evidence type="ECO:0000256" key="5">
    <source>
        <dbReference type="SAM" id="Coils"/>
    </source>
</evidence>
<feature type="compositionally biased region" description="Low complexity" evidence="6">
    <location>
        <begin position="409"/>
        <end position="420"/>
    </location>
</feature>
<evidence type="ECO:0000256" key="4">
    <source>
        <dbReference type="ARBA" id="ARBA00023242"/>
    </source>
</evidence>
<dbReference type="Pfam" id="PF00170">
    <property type="entry name" value="bZIP_1"/>
    <property type="match status" value="1"/>
</dbReference>
<dbReference type="PROSITE" id="PS00036">
    <property type="entry name" value="BZIP_BASIC"/>
    <property type="match status" value="1"/>
</dbReference>
<evidence type="ECO:0000313" key="8">
    <source>
        <dbReference type="EMBL" id="KAG0586469.1"/>
    </source>
</evidence>
<dbReference type="InterPro" id="IPR004827">
    <property type="entry name" value="bZIP"/>
</dbReference>
<sequence>MESDSRFSYGGVSPRMDRPMDQYVTTPVHSTLAYPRMPQTVAMGVANPLDLTSAIAHELRRSNSQPGWLQWNPQAGGSEASHDADTSGLQMPYGSFNSHQQAGAASRQQQLIPQYIPRFDECLDGPGAMQQMPARFDLSYSAPESESFVSARQEFCSRPGNGLSSVQPAHEALHTARVNSVRSSSPWIERMLQSDVTPTPCPSGQSLGLASSLRMAQSGSALGEAVSCVASQTVDLQSCHSNDMQQRSERSMRSAFSSDPQHESTMDLYADLCTDDEDLETRPMDVKRKKRMLSNRASAQRSRQRRQERLDQLEVLTAQLRVENSTLQKKLSAAIQLAKKFEDQNKNLVKKVDKLSKELEGDKKARKLSAALDECASSKQTCDAGSCEMVDGRQFVDPNLIRDGNMNDSASTPSMSRRSSGWPSGTSPNENEGDVEAVSNGNAAEVSPVRKSLSACRMGSKKRSHDQSEAPAAYGGSQCTPIGNYMGSGSPGCTSSQPSRSRPTSPQNDKFGGTTLSFLEPYRPFSYEVCNPLGLEPALRDDCYVDCLDSDRWFEYADCLM</sequence>
<dbReference type="InterPro" id="IPR046347">
    <property type="entry name" value="bZIP_sf"/>
</dbReference>
<keyword evidence="2" id="KW-0238">DNA-binding</keyword>
<feature type="compositionally biased region" description="Polar residues" evidence="6">
    <location>
        <begin position="95"/>
        <end position="108"/>
    </location>
</feature>
<evidence type="ECO:0000256" key="2">
    <source>
        <dbReference type="ARBA" id="ARBA00023125"/>
    </source>
</evidence>